<dbReference type="PANTHER" id="PTHR48106">
    <property type="entry name" value="QUINONE OXIDOREDUCTASE PIG3-RELATED"/>
    <property type="match status" value="1"/>
</dbReference>
<dbReference type="Proteomes" id="UP000622166">
    <property type="component" value="Unassembled WGS sequence"/>
</dbReference>
<dbReference type="PANTHER" id="PTHR48106:SF13">
    <property type="entry name" value="QUINONE OXIDOREDUCTASE-RELATED"/>
    <property type="match status" value="1"/>
</dbReference>
<dbReference type="GO" id="GO:0005829">
    <property type="term" value="C:cytosol"/>
    <property type="evidence" value="ECO:0007669"/>
    <property type="project" value="TreeGrafter"/>
</dbReference>
<dbReference type="SUPFAM" id="SSF50129">
    <property type="entry name" value="GroES-like"/>
    <property type="match status" value="1"/>
</dbReference>
<dbReference type="SMART" id="SM00829">
    <property type="entry name" value="PKS_ER"/>
    <property type="match status" value="1"/>
</dbReference>
<organism evidence="4 5">
    <name type="scientific">Streptomyces poonensis</name>
    <dbReference type="NCBI Taxonomy" id="68255"/>
    <lineage>
        <taxon>Bacteria</taxon>
        <taxon>Bacillati</taxon>
        <taxon>Actinomycetota</taxon>
        <taxon>Actinomycetes</taxon>
        <taxon>Kitasatosporales</taxon>
        <taxon>Streptomycetaceae</taxon>
        <taxon>Streptomyces</taxon>
    </lineage>
</organism>
<dbReference type="EMBL" id="BMVW01000005">
    <property type="protein sequence ID" value="GGZ10891.1"/>
    <property type="molecule type" value="Genomic_DNA"/>
</dbReference>
<evidence type="ECO:0000259" key="3">
    <source>
        <dbReference type="SMART" id="SM00829"/>
    </source>
</evidence>
<name>A0A918PJB1_9ACTN</name>
<gene>
    <name evidence="4" type="ORF">GCM10010365_32830</name>
</gene>
<keyword evidence="1" id="KW-0521">NADP</keyword>
<dbReference type="AlphaFoldDB" id="A0A918PJB1"/>
<comment type="caution">
    <text evidence="4">The sequence shown here is derived from an EMBL/GenBank/DDBJ whole genome shotgun (WGS) entry which is preliminary data.</text>
</comment>
<evidence type="ECO:0000256" key="1">
    <source>
        <dbReference type="ARBA" id="ARBA00022857"/>
    </source>
</evidence>
<dbReference type="InterPro" id="IPR013149">
    <property type="entry name" value="ADH-like_C"/>
</dbReference>
<dbReference type="GO" id="GO:0070402">
    <property type="term" value="F:NADPH binding"/>
    <property type="evidence" value="ECO:0007669"/>
    <property type="project" value="TreeGrafter"/>
</dbReference>
<keyword evidence="5" id="KW-1185">Reference proteome</keyword>
<dbReference type="GO" id="GO:0003960">
    <property type="term" value="F:quinone reductase (NADPH) activity"/>
    <property type="evidence" value="ECO:0007669"/>
    <property type="project" value="TreeGrafter"/>
</dbReference>
<dbReference type="Pfam" id="PF00107">
    <property type="entry name" value="ADH_zinc_N"/>
    <property type="match status" value="1"/>
</dbReference>
<accession>A0A918PJB1</accession>
<evidence type="ECO:0000313" key="4">
    <source>
        <dbReference type="EMBL" id="GGZ10891.1"/>
    </source>
</evidence>
<sequence>MHIVRHHEFGAPSVLRLEEADTPVPGPGQVLIRTEAVGVNFAECQRRQGIPVGGPATLPGSPGGDVAGVVEQVGDGVDQVEVGDRVVTGVAHDGYAEYVVAQAGWLFAVPEGIDAGQATSLPIPGQTAYHVIVTAAKLQPGESVLITAAAGGIGHLLVQMARALGAGQIIAAARGAEKLAFAASLGADVTVDYGEDGWDEKVRAATGGRGVDVALETVGGDILTKSVNLTAQFGRTVVYGAAGGELPAIEVGDIFDNRIVMGFSMWGVMGEKPDVMAKGARELLDMVASGKVRPVVHAELPLKDAAAAHELMESRSQLGRVVLIP</sequence>
<reference evidence="4" key="1">
    <citation type="journal article" date="2014" name="Int. J. Syst. Evol. Microbiol.">
        <title>Complete genome sequence of Corynebacterium casei LMG S-19264T (=DSM 44701T), isolated from a smear-ripened cheese.</title>
        <authorList>
            <consortium name="US DOE Joint Genome Institute (JGI-PGF)"/>
            <person name="Walter F."/>
            <person name="Albersmeier A."/>
            <person name="Kalinowski J."/>
            <person name="Ruckert C."/>
        </authorList>
    </citation>
    <scope>NUCLEOTIDE SEQUENCE</scope>
    <source>
        <strain evidence="4">JCM 4815</strain>
    </source>
</reference>
<evidence type="ECO:0000256" key="2">
    <source>
        <dbReference type="ARBA" id="ARBA00023002"/>
    </source>
</evidence>
<dbReference type="RefSeq" id="WP_189859626.1">
    <property type="nucleotide sequence ID" value="NZ_BMVW01000005.1"/>
</dbReference>
<dbReference type="Pfam" id="PF08240">
    <property type="entry name" value="ADH_N"/>
    <property type="match status" value="1"/>
</dbReference>
<feature type="domain" description="Enoyl reductase (ER)" evidence="3">
    <location>
        <begin position="10"/>
        <end position="323"/>
    </location>
</feature>
<evidence type="ECO:0000313" key="5">
    <source>
        <dbReference type="Proteomes" id="UP000622166"/>
    </source>
</evidence>
<dbReference type="GO" id="GO:0035925">
    <property type="term" value="F:mRNA 3'-UTR AU-rich region binding"/>
    <property type="evidence" value="ECO:0007669"/>
    <property type="project" value="TreeGrafter"/>
</dbReference>
<dbReference type="PROSITE" id="PS01162">
    <property type="entry name" value="QOR_ZETA_CRYSTAL"/>
    <property type="match status" value="1"/>
</dbReference>
<dbReference type="Gene3D" id="3.40.50.720">
    <property type="entry name" value="NAD(P)-binding Rossmann-like Domain"/>
    <property type="match status" value="1"/>
</dbReference>
<keyword evidence="2" id="KW-0560">Oxidoreductase</keyword>
<dbReference type="GO" id="GO:0008270">
    <property type="term" value="F:zinc ion binding"/>
    <property type="evidence" value="ECO:0007669"/>
    <property type="project" value="InterPro"/>
</dbReference>
<proteinExistence type="predicted"/>
<dbReference type="InterPro" id="IPR002364">
    <property type="entry name" value="Quin_OxRdtase/zeta-crystal_CS"/>
</dbReference>
<reference evidence="4" key="2">
    <citation type="submission" date="2020-09" db="EMBL/GenBank/DDBJ databases">
        <authorList>
            <person name="Sun Q."/>
            <person name="Ohkuma M."/>
        </authorList>
    </citation>
    <scope>NUCLEOTIDE SEQUENCE</scope>
    <source>
        <strain evidence="4">JCM 4815</strain>
    </source>
</reference>
<dbReference type="SUPFAM" id="SSF51735">
    <property type="entry name" value="NAD(P)-binding Rossmann-fold domains"/>
    <property type="match status" value="1"/>
</dbReference>
<protein>
    <submittedName>
        <fullName evidence="4">Oxidoreductase</fullName>
    </submittedName>
</protein>
<dbReference type="InterPro" id="IPR011032">
    <property type="entry name" value="GroES-like_sf"/>
</dbReference>
<dbReference type="InterPro" id="IPR013154">
    <property type="entry name" value="ADH-like_N"/>
</dbReference>
<dbReference type="InterPro" id="IPR036291">
    <property type="entry name" value="NAD(P)-bd_dom_sf"/>
</dbReference>
<dbReference type="Gene3D" id="3.90.180.10">
    <property type="entry name" value="Medium-chain alcohol dehydrogenases, catalytic domain"/>
    <property type="match status" value="1"/>
</dbReference>
<dbReference type="InterPro" id="IPR020843">
    <property type="entry name" value="ER"/>
</dbReference>